<evidence type="ECO:0000259" key="9">
    <source>
        <dbReference type="Pfam" id="PF23247"/>
    </source>
</evidence>
<dbReference type="GO" id="GO:0005524">
    <property type="term" value="F:ATP binding"/>
    <property type="evidence" value="ECO:0007669"/>
    <property type="project" value="UniProtKB-KW"/>
</dbReference>
<dbReference type="PANTHER" id="PTHR33463:SF220">
    <property type="entry name" value="NB-ARC DOMAIN-CONTAINING PROTEIN"/>
    <property type="match status" value="1"/>
</dbReference>
<feature type="domain" description="Disease resistance protein winged helix" evidence="10">
    <location>
        <begin position="417"/>
        <end position="485"/>
    </location>
</feature>
<evidence type="ECO:0000256" key="2">
    <source>
        <dbReference type="ARBA" id="ARBA00022614"/>
    </source>
</evidence>
<dbReference type="FunFam" id="3.40.50.300:FF:001091">
    <property type="entry name" value="Probable disease resistance protein At1g61300"/>
    <property type="match status" value="1"/>
</dbReference>
<dbReference type="Pfam" id="PF13855">
    <property type="entry name" value="LRR_8"/>
    <property type="match status" value="1"/>
</dbReference>
<keyword evidence="4" id="KW-0547">Nucleotide-binding</keyword>
<proteinExistence type="inferred from homology"/>
<protein>
    <submittedName>
        <fullName evidence="11">NB-ARC domain, LRR domain containing protein</fullName>
    </submittedName>
</protein>
<dbReference type="GO" id="GO:0006952">
    <property type="term" value="P:defense response"/>
    <property type="evidence" value="ECO:0007669"/>
    <property type="project" value="UniProtKB-KW"/>
</dbReference>
<dbReference type="Pfam" id="PF23247">
    <property type="entry name" value="LRR_RPS2"/>
    <property type="match status" value="1"/>
</dbReference>
<dbReference type="SUPFAM" id="SSF52058">
    <property type="entry name" value="L domain-like"/>
    <property type="match status" value="1"/>
</dbReference>
<keyword evidence="6" id="KW-0067">ATP-binding</keyword>
<dbReference type="Gene3D" id="1.10.10.10">
    <property type="entry name" value="Winged helix-like DNA-binding domain superfamily/Winged helix DNA-binding domain"/>
    <property type="match status" value="1"/>
</dbReference>
<dbReference type="Gene3D" id="1.10.8.430">
    <property type="entry name" value="Helical domain of apoptotic protease-activating factors"/>
    <property type="match status" value="1"/>
</dbReference>
<evidence type="ECO:0000256" key="6">
    <source>
        <dbReference type="ARBA" id="ARBA00022840"/>
    </source>
</evidence>
<dbReference type="STRING" id="63057.A0A2P5ENZ1"/>
<sequence length="915" mass="104139">MGGCISISLQSNIDSLGANCCDFISGRARYVYKLEENLDALNTALEELIDEKNDLVRRVSIAEQQQLKRLDKVQRWISRAEAMETEANALILRRSQEIGRLCLCGYCSKSYKSSYEYGKTVCEKLAEVTDLQSKGRFEVVAEREPMAPVIEIPVEPTVGLELLFGEVWRDLSDENVRTIGLYGMGGVGKTTLLKKINNSFLDAPNSKCYVIWVVVSKDHNLEKIQNDIGEKTGYCDDTWKSRNIQQKAEDIYKVLSKKKFVLLLDDIWERIDLGKIGLPLPNRQNGSKVIFTTRSKEVCFEMEADKKVEVMCLSWDKSWELFREKVGEEALNVHPDIPDLAQVVAKECDGLPLALITIGRAMACKRTPQEWRYAIHVLKNSASEFPVMGDEVFPLLKFSYDNLANEKIRSCFLYCALFPEDWEIKRDDLINYWMCEGFLDEHADINGLQGQGYTIIGSLLYACLLEESSEGSNHVKMHDVIRDMALWIARGCGEAGNRVLVNTSAPSVQWLKIEKLEVERISLMRNRIQNLAGSPTCPNLLTLLLHGNHLCQISKGFFEFMPKLTVLDLSHNTFLSYLPVEISNLASLQYLNLANTSIKELPRELQKLVMLKYLNLGHLRLLDVIPQEVILSFSRLQVFNVYMCGMSERIVKDSVQCGGNELLVQELQYLKHIITLGVSFKCVTALGRFLDSEMLRNSTQSLCLQYLSTLQNLNLSSLCNMERLEVLTINSCTSLEELKTDCDSERRDQSQSHVNVPLQCSVFPSKELFLSLRYFSIERCPKVKDLTGLIFAPNLVSLSIISCIAVEEIISVDKLGDALEVVKSLEPFLRLENLELITLPKLMNIYSKPLPFQCLKLIEVERCEKLKKLPINSNITRGSNLTIKGERSWWNELEWDDDITKEVFLPCFKAYKLQS</sequence>
<dbReference type="InterPro" id="IPR027417">
    <property type="entry name" value="P-loop_NTPase"/>
</dbReference>
<dbReference type="SUPFAM" id="SSF52540">
    <property type="entry name" value="P-loop containing nucleoside triphosphate hydrolases"/>
    <property type="match status" value="1"/>
</dbReference>
<dbReference type="InterPro" id="IPR042197">
    <property type="entry name" value="Apaf_helical"/>
</dbReference>
<name>A0A2P5ENZ1_TREOI</name>
<dbReference type="Gene3D" id="3.40.50.300">
    <property type="entry name" value="P-loop containing nucleotide triphosphate hydrolases"/>
    <property type="match status" value="1"/>
</dbReference>
<dbReference type="Proteomes" id="UP000237000">
    <property type="component" value="Unassembled WGS sequence"/>
</dbReference>
<reference evidence="12" key="1">
    <citation type="submission" date="2016-06" db="EMBL/GenBank/DDBJ databases">
        <title>Parallel loss of symbiosis genes in relatives of nitrogen-fixing non-legume Parasponia.</title>
        <authorList>
            <person name="Van Velzen R."/>
            <person name="Holmer R."/>
            <person name="Bu F."/>
            <person name="Rutten L."/>
            <person name="Van Zeijl A."/>
            <person name="Liu W."/>
            <person name="Santuari L."/>
            <person name="Cao Q."/>
            <person name="Sharma T."/>
            <person name="Shen D."/>
            <person name="Roswanjaya Y."/>
            <person name="Wardhani T."/>
            <person name="Kalhor M.S."/>
            <person name="Jansen J."/>
            <person name="Van den Hoogen J."/>
            <person name="Gungor B."/>
            <person name="Hartog M."/>
            <person name="Hontelez J."/>
            <person name="Verver J."/>
            <person name="Yang W.-C."/>
            <person name="Schijlen E."/>
            <person name="Repin R."/>
            <person name="Schilthuizen M."/>
            <person name="Schranz E."/>
            <person name="Heidstra R."/>
            <person name="Miyata K."/>
            <person name="Fedorova E."/>
            <person name="Kohlen W."/>
            <person name="Bisseling T."/>
            <person name="Smit S."/>
            <person name="Geurts R."/>
        </authorList>
    </citation>
    <scope>NUCLEOTIDE SEQUENCE [LARGE SCALE GENOMIC DNA]</scope>
    <source>
        <strain evidence="12">cv. RG33-2</strain>
    </source>
</reference>
<evidence type="ECO:0000313" key="11">
    <source>
        <dbReference type="EMBL" id="PON87222.1"/>
    </source>
</evidence>
<dbReference type="OrthoDB" id="664960at2759"/>
<evidence type="ECO:0000313" key="12">
    <source>
        <dbReference type="Proteomes" id="UP000237000"/>
    </source>
</evidence>
<organism evidence="11 12">
    <name type="scientific">Trema orientale</name>
    <name type="common">Charcoal tree</name>
    <name type="synonym">Celtis orientalis</name>
    <dbReference type="NCBI Taxonomy" id="63057"/>
    <lineage>
        <taxon>Eukaryota</taxon>
        <taxon>Viridiplantae</taxon>
        <taxon>Streptophyta</taxon>
        <taxon>Embryophyta</taxon>
        <taxon>Tracheophyta</taxon>
        <taxon>Spermatophyta</taxon>
        <taxon>Magnoliopsida</taxon>
        <taxon>eudicotyledons</taxon>
        <taxon>Gunneridae</taxon>
        <taxon>Pentapetalae</taxon>
        <taxon>rosids</taxon>
        <taxon>fabids</taxon>
        <taxon>Rosales</taxon>
        <taxon>Cannabaceae</taxon>
        <taxon>Trema</taxon>
    </lineage>
</organism>
<evidence type="ECO:0000256" key="4">
    <source>
        <dbReference type="ARBA" id="ARBA00022741"/>
    </source>
</evidence>
<dbReference type="GO" id="GO:0043531">
    <property type="term" value="F:ADP binding"/>
    <property type="evidence" value="ECO:0007669"/>
    <property type="project" value="InterPro"/>
</dbReference>
<keyword evidence="5" id="KW-0611">Plant defense</keyword>
<keyword evidence="2" id="KW-0433">Leucine-rich repeat</keyword>
<dbReference type="FunCoup" id="A0A2P5ENZ1">
    <property type="interactions" value="1146"/>
</dbReference>
<evidence type="ECO:0000256" key="7">
    <source>
        <dbReference type="SAM" id="Coils"/>
    </source>
</evidence>
<feature type="coiled-coil region" evidence="7">
    <location>
        <begin position="31"/>
        <end position="65"/>
    </location>
</feature>
<evidence type="ECO:0000256" key="3">
    <source>
        <dbReference type="ARBA" id="ARBA00022737"/>
    </source>
</evidence>
<evidence type="ECO:0000259" key="8">
    <source>
        <dbReference type="Pfam" id="PF00931"/>
    </source>
</evidence>
<dbReference type="InterPro" id="IPR058922">
    <property type="entry name" value="WHD_DRP"/>
</dbReference>
<keyword evidence="3" id="KW-0677">Repeat</keyword>
<dbReference type="InParanoid" id="A0A2P5ENZ1"/>
<comment type="similarity">
    <text evidence="1">Belongs to the disease resistance NB-LRR family.</text>
</comment>
<dbReference type="InterPro" id="IPR050905">
    <property type="entry name" value="Plant_NBS-LRR"/>
</dbReference>
<dbReference type="PANTHER" id="PTHR33463">
    <property type="entry name" value="NB-ARC DOMAIN-CONTAINING PROTEIN-RELATED"/>
    <property type="match status" value="1"/>
</dbReference>
<dbReference type="InterPro" id="IPR001611">
    <property type="entry name" value="Leu-rich_rpt"/>
</dbReference>
<dbReference type="Pfam" id="PF00931">
    <property type="entry name" value="NB-ARC"/>
    <property type="match status" value="1"/>
</dbReference>
<dbReference type="Gene3D" id="3.80.10.10">
    <property type="entry name" value="Ribonuclease Inhibitor"/>
    <property type="match status" value="1"/>
</dbReference>
<comment type="caution">
    <text evidence="11">The sequence shown here is derived from an EMBL/GenBank/DDBJ whole genome shotgun (WGS) entry which is preliminary data.</text>
</comment>
<keyword evidence="12" id="KW-1185">Reference proteome</keyword>
<dbReference type="InterPro" id="IPR032675">
    <property type="entry name" value="LRR_dom_sf"/>
</dbReference>
<dbReference type="InterPro" id="IPR057135">
    <property type="entry name" value="At4g27190-like_LRR"/>
</dbReference>
<accession>A0A2P5ENZ1</accession>
<evidence type="ECO:0000256" key="1">
    <source>
        <dbReference type="ARBA" id="ARBA00008894"/>
    </source>
</evidence>
<evidence type="ECO:0000259" key="10">
    <source>
        <dbReference type="Pfam" id="PF23559"/>
    </source>
</evidence>
<feature type="domain" description="Disease resistance protein At4g27190-like leucine-rich repeats" evidence="9">
    <location>
        <begin position="764"/>
        <end position="869"/>
    </location>
</feature>
<dbReference type="AlphaFoldDB" id="A0A2P5ENZ1"/>
<dbReference type="InterPro" id="IPR002182">
    <property type="entry name" value="NB-ARC"/>
</dbReference>
<dbReference type="Pfam" id="PF23559">
    <property type="entry name" value="WHD_DRP"/>
    <property type="match status" value="1"/>
</dbReference>
<feature type="domain" description="NB-ARC" evidence="8">
    <location>
        <begin position="165"/>
        <end position="330"/>
    </location>
</feature>
<gene>
    <name evidence="11" type="ORF">TorRG33x02_169990</name>
</gene>
<dbReference type="PRINTS" id="PR00364">
    <property type="entry name" value="DISEASERSIST"/>
</dbReference>
<evidence type="ECO:0000256" key="5">
    <source>
        <dbReference type="ARBA" id="ARBA00022821"/>
    </source>
</evidence>
<dbReference type="EMBL" id="JXTC01000120">
    <property type="protein sequence ID" value="PON87222.1"/>
    <property type="molecule type" value="Genomic_DNA"/>
</dbReference>
<dbReference type="FunFam" id="1.10.8.430:FF:000003">
    <property type="entry name" value="Probable disease resistance protein At5g66910"/>
    <property type="match status" value="1"/>
</dbReference>
<keyword evidence="7" id="KW-0175">Coiled coil</keyword>
<dbReference type="FunFam" id="1.10.10.10:FF:000322">
    <property type="entry name" value="Probable disease resistance protein At1g63360"/>
    <property type="match status" value="1"/>
</dbReference>
<dbReference type="InterPro" id="IPR036388">
    <property type="entry name" value="WH-like_DNA-bd_sf"/>
</dbReference>